<dbReference type="GO" id="GO:0016491">
    <property type="term" value="F:oxidoreductase activity"/>
    <property type="evidence" value="ECO:0007669"/>
    <property type="project" value="UniProtKB-KW"/>
</dbReference>
<dbReference type="InterPro" id="IPR036291">
    <property type="entry name" value="NAD(P)-bd_dom_sf"/>
</dbReference>
<dbReference type="EMBL" id="AF542026">
    <property type="protein sequence ID" value="AAP80836.1"/>
    <property type="molecule type" value="mRNA"/>
</dbReference>
<dbReference type="PANTHER" id="PTHR24320:SF148">
    <property type="entry name" value="NAD(P)-BINDING ROSSMANN-FOLD SUPERFAMILY PROTEIN"/>
    <property type="match status" value="1"/>
</dbReference>
<dbReference type="Pfam" id="PF00106">
    <property type="entry name" value="adh_short"/>
    <property type="match status" value="1"/>
</dbReference>
<protein>
    <submittedName>
        <fullName evidence="3">Oxidoreductase</fullName>
    </submittedName>
</protein>
<proteinExistence type="evidence at transcript level"/>
<feature type="non-terminal residue" evidence="3">
    <location>
        <position position="157"/>
    </location>
</feature>
<dbReference type="SUPFAM" id="SSF51735">
    <property type="entry name" value="NAD(P)-binding Rossmann-fold domains"/>
    <property type="match status" value="1"/>
</dbReference>
<accession>Q7XY42</accession>
<evidence type="ECO:0000256" key="2">
    <source>
        <dbReference type="ARBA" id="ARBA00023002"/>
    </source>
</evidence>
<sequence length="157" mass="16423">ARGKMKWSVEDNVPDMTGKTVLITGSNSGLGYHCADQLLSRGATIVLACRNADKMGAAAVSLQAAHGTPASRILQLQLDVSDLVSVRAAPAALLELGVSALYGLVLNAGVNGRDVVTFTTDGLERVFVTNILGHWLLTGLLLPLMRDVEGSRVVAVS</sequence>
<dbReference type="PANTHER" id="PTHR24320">
    <property type="entry name" value="RETINOL DEHYDROGENASE"/>
    <property type="match status" value="1"/>
</dbReference>
<comment type="similarity">
    <text evidence="1">Belongs to the short-chain dehydrogenases/reductases (SDR) family.</text>
</comment>
<evidence type="ECO:0000313" key="3">
    <source>
        <dbReference type="EMBL" id="AAP80836.1"/>
    </source>
</evidence>
<feature type="non-terminal residue" evidence="3">
    <location>
        <position position="1"/>
    </location>
</feature>
<organism evidence="3">
    <name type="scientific">Griffithsia japonica</name>
    <name type="common">Red alga</name>
    <dbReference type="NCBI Taxonomy" id="83288"/>
    <lineage>
        <taxon>Eukaryota</taxon>
        <taxon>Rhodophyta</taxon>
        <taxon>Florideophyceae</taxon>
        <taxon>Rhodymeniophycidae</taxon>
        <taxon>Ceramiales</taxon>
        <taxon>Ceramiaceae</taxon>
        <taxon>Griffithsia</taxon>
    </lineage>
</organism>
<dbReference type="InterPro" id="IPR002347">
    <property type="entry name" value="SDR_fam"/>
</dbReference>
<name>Q7XY42_GRIJA</name>
<keyword evidence="2" id="KW-0560">Oxidoreductase</keyword>
<dbReference type="AlphaFoldDB" id="Q7XY42"/>
<evidence type="ECO:0000256" key="1">
    <source>
        <dbReference type="ARBA" id="ARBA00006484"/>
    </source>
</evidence>
<reference evidence="3" key="1">
    <citation type="submission" date="2002-08" db="EMBL/GenBank/DDBJ databases">
        <authorList>
            <person name="Liu C."/>
            <person name="Lee Y."/>
            <person name="Lee H."/>
        </authorList>
    </citation>
    <scope>NUCLEOTIDE SEQUENCE</scope>
</reference>
<dbReference type="Gene3D" id="3.40.50.720">
    <property type="entry name" value="NAD(P)-binding Rossmann-like Domain"/>
    <property type="match status" value="1"/>
</dbReference>